<feature type="transmembrane region" description="Helical" evidence="5">
    <location>
        <begin position="428"/>
        <end position="448"/>
    </location>
</feature>
<name>A0AAD9H409_9PEZI</name>
<evidence type="ECO:0000256" key="1">
    <source>
        <dbReference type="ARBA" id="ARBA00004141"/>
    </source>
</evidence>
<comment type="subcellular location">
    <subcellularLocation>
        <location evidence="1">Membrane</location>
        <topology evidence="1">Multi-pass membrane protein</topology>
    </subcellularLocation>
</comment>
<evidence type="ECO:0000313" key="7">
    <source>
        <dbReference type="EMBL" id="KAK2022051.1"/>
    </source>
</evidence>
<dbReference type="InterPro" id="IPR020846">
    <property type="entry name" value="MFS_dom"/>
</dbReference>
<gene>
    <name evidence="7" type="ORF">LX32DRAFT_603553</name>
</gene>
<feature type="transmembrane region" description="Helical" evidence="5">
    <location>
        <begin position="66"/>
        <end position="87"/>
    </location>
</feature>
<evidence type="ECO:0000256" key="3">
    <source>
        <dbReference type="ARBA" id="ARBA00022989"/>
    </source>
</evidence>
<dbReference type="Proteomes" id="UP001232148">
    <property type="component" value="Unassembled WGS sequence"/>
</dbReference>
<evidence type="ECO:0000313" key="8">
    <source>
        <dbReference type="Proteomes" id="UP001232148"/>
    </source>
</evidence>
<keyword evidence="8" id="KW-1185">Reference proteome</keyword>
<feature type="transmembrane region" description="Helical" evidence="5">
    <location>
        <begin position="396"/>
        <end position="416"/>
    </location>
</feature>
<dbReference type="InterPro" id="IPR011701">
    <property type="entry name" value="MFS"/>
</dbReference>
<feature type="transmembrane region" description="Helical" evidence="5">
    <location>
        <begin position="155"/>
        <end position="175"/>
    </location>
</feature>
<feature type="transmembrane region" description="Helical" evidence="5">
    <location>
        <begin position="124"/>
        <end position="143"/>
    </location>
</feature>
<dbReference type="GO" id="GO:0022857">
    <property type="term" value="F:transmembrane transporter activity"/>
    <property type="evidence" value="ECO:0007669"/>
    <property type="project" value="InterPro"/>
</dbReference>
<sequence length="464" mass="51115">MVDTARLNIHDNWTGNGHFHPRKWGRARKTYDTCLILFLEFYTTTISTAGAPVAKQAYEDLGIDPVQATFIFVSVYLIGQSVGGIFFPPWSESFGRKNLYIISTALYSLLCLMTAVSASVAGVVVGRFATGFLSSIPTVVITGSIEDLWDTRERVWWVFWWVLAGNLGLLTGPMIADGILGHSHWKWVFYTAAIVTACVACLLFTLKESRLSVLLLSPGSVTTQAARDETLPTRTPNRQEKLELLRPLRLLVTEPIVCLVSVVTAISFGLVYLFIEVLPMIYLDPVFAASPKNVYFLTIGLGAFFSVFTRGYDNLVLARQSAKNLPITPENKLGGYVIGSPLLAISLWWFAWTIPPFAVLHWTIPTASLVLTGYALNELNYVLAGYLTDCYQQYAASSVGAMAITRSLFSATFPLFGTALFRLLGYNVASTVLAVGVTVLCIMPPLLLRYGAVLRKISPFAQNQ</sequence>
<dbReference type="EMBL" id="MU843063">
    <property type="protein sequence ID" value="KAK2022051.1"/>
    <property type="molecule type" value="Genomic_DNA"/>
</dbReference>
<feature type="domain" description="Major facilitator superfamily (MFS) profile" evidence="6">
    <location>
        <begin position="29"/>
        <end position="453"/>
    </location>
</feature>
<reference evidence="7" key="1">
    <citation type="submission" date="2021-06" db="EMBL/GenBank/DDBJ databases">
        <title>Comparative genomics, transcriptomics and evolutionary studies reveal genomic signatures of adaptation to plant cell wall in hemibiotrophic fungi.</title>
        <authorList>
            <consortium name="DOE Joint Genome Institute"/>
            <person name="Baroncelli R."/>
            <person name="Diaz J.F."/>
            <person name="Benocci T."/>
            <person name="Peng M."/>
            <person name="Battaglia E."/>
            <person name="Haridas S."/>
            <person name="Andreopoulos W."/>
            <person name="Labutti K."/>
            <person name="Pangilinan J."/>
            <person name="Floch G.L."/>
            <person name="Makela M.R."/>
            <person name="Henrissat B."/>
            <person name="Grigoriev I.V."/>
            <person name="Crouch J.A."/>
            <person name="De Vries R.P."/>
            <person name="Sukno S.A."/>
            <person name="Thon M.R."/>
        </authorList>
    </citation>
    <scope>NUCLEOTIDE SEQUENCE</scope>
    <source>
        <strain evidence="7">MAFF235873</strain>
    </source>
</reference>
<feature type="transmembrane region" description="Helical" evidence="5">
    <location>
        <begin position="248"/>
        <end position="274"/>
    </location>
</feature>
<protein>
    <submittedName>
        <fullName evidence="7">Major facilitator superfamily transporter</fullName>
    </submittedName>
</protein>
<dbReference type="PROSITE" id="PS50850">
    <property type="entry name" value="MFS"/>
    <property type="match status" value="1"/>
</dbReference>
<feature type="transmembrane region" description="Helical" evidence="5">
    <location>
        <begin position="33"/>
        <end position="54"/>
    </location>
</feature>
<keyword evidence="3 5" id="KW-1133">Transmembrane helix</keyword>
<dbReference type="SUPFAM" id="SSF103473">
    <property type="entry name" value="MFS general substrate transporter"/>
    <property type="match status" value="1"/>
</dbReference>
<dbReference type="PANTHER" id="PTHR23502">
    <property type="entry name" value="MAJOR FACILITATOR SUPERFAMILY"/>
    <property type="match status" value="1"/>
</dbReference>
<dbReference type="InterPro" id="IPR036259">
    <property type="entry name" value="MFS_trans_sf"/>
</dbReference>
<evidence type="ECO:0000256" key="4">
    <source>
        <dbReference type="ARBA" id="ARBA00023136"/>
    </source>
</evidence>
<accession>A0AAD9H409</accession>
<dbReference type="PANTHER" id="PTHR23502:SF157">
    <property type="entry name" value="MAJOR FACILITATOR SUPERFAMILY (MFS) PROFILE DOMAIN-CONTAINING PROTEIN-RELATED"/>
    <property type="match status" value="1"/>
</dbReference>
<proteinExistence type="predicted"/>
<dbReference type="AlphaFoldDB" id="A0AAD9H409"/>
<feature type="transmembrane region" description="Helical" evidence="5">
    <location>
        <begin position="357"/>
        <end position="376"/>
    </location>
</feature>
<feature type="transmembrane region" description="Helical" evidence="5">
    <location>
        <begin position="99"/>
        <end position="118"/>
    </location>
</feature>
<feature type="transmembrane region" description="Helical" evidence="5">
    <location>
        <begin position="294"/>
        <end position="312"/>
    </location>
</feature>
<comment type="caution">
    <text evidence="7">The sequence shown here is derived from an EMBL/GenBank/DDBJ whole genome shotgun (WGS) entry which is preliminary data.</text>
</comment>
<evidence type="ECO:0000259" key="6">
    <source>
        <dbReference type="PROSITE" id="PS50850"/>
    </source>
</evidence>
<keyword evidence="2 5" id="KW-0812">Transmembrane</keyword>
<feature type="transmembrane region" description="Helical" evidence="5">
    <location>
        <begin position="187"/>
        <end position="206"/>
    </location>
</feature>
<dbReference type="GO" id="GO:0016020">
    <property type="term" value="C:membrane"/>
    <property type="evidence" value="ECO:0007669"/>
    <property type="project" value="UniProtKB-SubCell"/>
</dbReference>
<dbReference type="Pfam" id="PF07690">
    <property type="entry name" value="MFS_1"/>
    <property type="match status" value="1"/>
</dbReference>
<evidence type="ECO:0000256" key="2">
    <source>
        <dbReference type="ARBA" id="ARBA00022692"/>
    </source>
</evidence>
<dbReference type="Gene3D" id="1.20.1250.20">
    <property type="entry name" value="MFS general substrate transporter like domains"/>
    <property type="match status" value="1"/>
</dbReference>
<feature type="transmembrane region" description="Helical" evidence="5">
    <location>
        <begin position="333"/>
        <end position="351"/>
    </location>
</feature>
<organism evidence="7 8">
    <name type="scientific">Colletotrichum zoysiae</name>
    <dbReference type="NCBI Taxonomy" id="1216348"/>
    <lineage>
        <taxon>Eukaryota</taxon>
        <taxon>Fungi</taxon>
        <taxon>Dikarya</taxon>
        <taxon>Ascomycota</taxon>
        <taxon>Pezizomycotina</taxon>
        <taxon>Sordariomycetes</taxon>
        <taxon>Hypocreomycetidae</taxon>
        <taxon>Glomerellales</taxon>
        <taxon>Glomerellaceae</taxon>
        <taxon>Colletotrichum</taxon>
        <taxon>Colletotrichum graminicola species complex</taxon>
    </lineage>
</organism>
<keyword evidence="4 5" id="KW-0472">Membrane</keyword>
<evidence type="ECO:0000256" key="5">
    <source>
        <dbReference type="SAM" id="Phobius"/>
    </source>
</evidence>